<protein>
    <submittedName>
        <fullName evidence="1">Uncharacterized protein</fullName>
    </submittedName>
</protein>
<accession>A0A420W5L7</accession>
<keyword evidence="2" id="KW-1185">Reference proteome</keyword>
<name>A0A420W5L7_9BACT</name>
<proteinExistence type="predicted"/>
<evidence type="ECO:0000313" key="2">
    <source>
        <dbReference type="Proteomes" id="UP000280881"/>
    </source>
</evidence>
<dbReference type="EMBL" id="RBIE01000006">
    <property type="protein sequence ID" value="RKQ59914.1"/>
    <property type="molecule type" value="Genomic_DNA"/>
</dbReference>
<gene>
    <name evidence="1" type="ORF">C7457_1702</name>
</gene>
<dbReference type="AlphaFoldDB" id="A0A420W5L7"/>
<organism evidence="1 2">
    <name type="scientific">Thermovibrio guaymasensis</name>
    <dbReference type="NCBI Taxonomy" id="240167"/>
    <lineage>
        <taxon>Bacteria</taxon>
        <taxon>Pseudomonadati</taxon>
        <taxon>Aquificota</taxon>
        <taxon>Aquificia</taxon>
        <taxon>Desulfurobacteriales</taxon>
        <taxon>Desulfurobacteriaceae</taxon>
        <taxon>Thermovibrio</taxon>
    </lineage>
</organism>
<sequence>MVIQYLKNRNNNMFYRVIGNRFVSMWSPNVKQWIKCCTNYKDIIFTIDNFILIDEKDVK</sequence>
<comment type="caution">
    <text evidence="1">The sequence shown here is derived from an EMBL/GenBank/DDBJ whole genome shotgun (WGS) entry which is preliminary data.</text>
</comment>
<reference evidence="1 2" key="1">
    <citation type="submission" date="2018-10" db="EMBL/GenBank/DDBJ databases">
        <title>Genomic Encyclopedia of Type Strains, Phase IV (KMG-IV): sequencing the most valuable type-strain genomes for metagenomic binning, comparative biology and taxonomic classification.</title>
        <authorList>
            <person name="Goeker M."/>
        </authorList>
    </citation>
    <scope>NUCLEOTIDE SEQUENCE [LARGE SCALE GENOMIC DNA]</scope>
    <source>
        <strain evidence="1 2">DSM 15521</strain>
    </source>
</reference>
<dbReference type="Proteomes" id="UP000280881">
    <property type="component" value="Unassembled WGS sequence"/>
</dbReference>
<evidence type="ECO:0000313" key="1">
    <source>
        <dbReference type="EMBL" id="RKQ59914.1"/>
    </source>
</evidence>